<gene>
    <name evidence="1" type="ORF">H9W90_12015</name>
</gene>
<dbReference type="AlphaFoldDB" id="A0A7G9L8G3"/>
<accession>A0A7G9L8G3</accession>
<sequence length="146" mass="17289">MKDDTYLDVFDTEEKAVDHALWLNFKYRIAGITFGVIPGPKRNFAVCEQATLEEMENSFLDILPKDYSEISYRKLDVIRQDEELLPHWEKIAGMVSIMDGEILRFILETKIPLERIIRHELALRGFDKNHRWCGFNKAREIWTNEK</sequence>
<reference evidence="1 2" key="1">
    <citation type="submission" date="2020-08" db="EMBL/GenBank/DDBJ databases">
        <title>Polaribacter sp. L12M9 isolated from gut of the Korean scallop.</title>
        <authorList>
            <person name="Jeong Y.S."/>
        </authorList>
    </citation>
    <scope>NUCLEOTIDE SEQUENCE [LARGE SCALE GENOMIC DNA]</scope>
    <source>
        <strain evidence="1 2">L12M9</strain>
    </source>
</reference>
<dbReference type="EMBL" id="CP060695">
    <property type="protein sequence ID" value="QNM84912.1"/>
    <property type="molecule type" value="Genomic_DNA"/>
</dbReference>
<evidence type="ECO:0000313" key="1">
    <source>
        <dbReference type="EMBL" id="QNM84912.1"/>
    </source>
</evidence>
<keyword evidence="2" id="KW-1185">Reference proteome</keyword>
<dbReference type="Proteomes" id="UP000515808">
    <property type="component" value="Chromosome"/>
</dbReference>
<organism evidence="1 2">
    <name type="scientific">Polaribacter pectinis</name>
    <dbReference type="NCBI Taxonomy" id="2738844"/>
    <lineage>
        <taxon>Bacteria</taxon>
        <taxon>Pseudomonadati</taxon>
        <taxon>Bacteroidota</taxon>
        <taxon>Flavobacteriia</taxon>
        <taxon>Flavobacteriales</taxon>
        <taxon>Flavobacteriaceae</taxon>
    </lineage>
</organism>
<protein>
    <submittedName>
        <fullName evidence="1">Uncharacterized protein</fullName>
    </submittedName>
</protein>
<evidence type="ECO:0000313" key="2">
    <source>
        <dbReference type="Proteomes" id="UP000515808"/>
    </source>
</evidence>
<name>A0A7G9L8G3_9FLAO</name>
<dbReference type="RefSeq" id="WP_187481832.1">
    <property type="nucleotide sequence ID" value="NZ_CP060695.1"/>
</dbReference>
<proteinExistence type="predicted"/>
<dbReference type="KEGG" id="ppec:H9W90_12015"/>